<accession>A0A6N6N1E9</accession>
<feature type="signal peptide" evidence="2">
    <location>
        <begin position="1"/>
        <end position="27"/>
    </location>
</feature>
<dbReference type="AlphaFoldDB" id="A0A6N6N1E9"/>
<reference evidence="3 4" key="1">
    <citation type="journal article" date="2017" name="Int. J. Syst. Evol. Microbiol.">
        <title>Desulfovibrio senegalensis sp. nov., a mesophilic sulfate reducer isolated from marine sediment.</title>
        <authorList>
            <person name="Thioye A."/>
            <person name="Gam Z.B.A."/>
            <person name="Mbengue M."/>
            <person name="Cayol J.L."/>
            <person name="Joseph-Bartoli M."/>
            <person name="Toure-Kane C."/>
            <person name="Labat M."/>
        </authorList>
    </citation>
    <scope>NUCLEOTIDE SEQUENCE [LARGE SCALE GENOMIC DNA]</scope>
    <source>
        <strain evidence="3 4">DSM 101509</strain>
    </source>
</reference>
<dbReference type="Proteomes" id="UP000438699">
    <property type="component" value="Unassembled WGS sequence"/>
</dbReference>
<evidence type="ECO:0000313" key="3">
    <source>
        <dbReference type="EMBL" id="KAB1440319.1"/>
    </source>
</evidence>
<dbReference type="EMBL" id="WAIE01000007">
    <property type="protein sequence ID" value="KAB1440319.1"/>
    <property type="molecule type" value="Genomic_DNA"/>
</dbReference>
<proteinExistence type="predicted"/>
<sequence length="209" mass="22629">MNVRMSMLICLLAATLASGGCSVFNSAKEGVGDMFDANPKSGPIATENNTPIIDLNCDAADSLYYYTGRESELPEGSPIYVRNFTNEVDPDDTSHFGRIVANQVAGRLAQHEMLITDGPPPAQGLDHNATSVDGEPLPPEEQPRAAMLIGSYFIGDTVIYMHAKLIRLDDNAVVSGKSWTLPVNDNTRELLPQLKRHGIGLKPSVQDTF</sequence>
<evidence type="ECO:0000313" key="4">
    <source>
        <dbReference type="Proteomes" id="UP000438699"/>
    </source>
</evidence>
<evidence type="ECO:0000256" key="2">
    <source>
        <dbReference type="SAM" id="SignalP"/>
    </source>
</evidence>
<dbReference type="OrthoDB" id="5451319at2"/>
<gene>
    <name evidence="3" type="ORF">F8A88_13800</name>
</gene>
<evidence type="ECO:0008006" key="5">
    <source>
        <dbReference type="Google" id="ProtNLM"/>
    </source>
</evidence>
<keyword evidence="2" id="KW-0732">Signal</keyword>
<feature type="chain" id="PRO_5027072179" description="FlgO domain-containing protein" evidence="2">
    <location>
        <begin position="28"/>
        <end position="209"/>
    </location>
</feature>
<protein>
    <recommendedName>
        <fullName evidence="5">FlgO domain-containing protein</fullName>
    </recommendedName>
</protein>
<feature type="region of interest" description="Disordered" evidence="1">
    <location>
        <begin position="121"/>
        <end position="141"/>
    </location>
</feature>
<keyword evidence="4" id="KW-1185">Reference proteome</keyword>
<name>A0A6N6N1E9_9BACT</name>
<comment type="caution">
    <text evidence="3">The sequence shown here is derived from an EMBL/GenBank/DDBJ whole genome shotgun (WGS) entry which is preliminary data.</text>
</comment>
<dbReference type="RefSeq" id="WP_151151760.1">
    <property type="nucleotide sequence ID" value="NZ_WAIE01000007.1"/>
</dbReference>
<evidence type="ECO:0000256" key="1">
    <source>
        <dbReference type="SAM" id="MobiDB-lite"/>
    </source>
</evidence>
<dbReference type="PROSITE" id="PS51257">
    <property type="entry name" value="PROKAR_LIPOPROTEIN"/>
    <property type="match status" value="1"/>
</dbReference>
<organism evidence="3 4">
    <name type="scientific">Pseudodesulfovibrio senegalensis</name>
    <dbReference type="NCBI Taxonomy" id="1721087"/>
    <lineage>
        <taxon>Bacteria</taxon>
        <taxon>Pseudomonadati</taxon>
        <taxon>Thermodesulfobacteriota</taxon>
        <taxon>Desulfovibrionia</taxon>
        <taxon>Desulfovibrionales</taxon>
        <taxon>Desulfovibrionaceae</taxon>
    </lineage>
</organism>